<accession>A0AAN4YYB1</accession>
<dbReference type="EMBL" id="BTRK01000001">
    <property type="protein sequence ID" value="GMR30044.1"/>
    <property type="molecule type" value="Genomic_DNA"/>
</dbReference>
<keyword evidence="2" id="KW-0472">Membrane</keyword>
<feature type="region of interest" description="Disordered" evidence="1">
    <location>
        <begin position="137"/>
        <end position="169"/>
    </location>
</feature>
<comment type="caution">
    <text evidence="3">The sequence shown here is derived from an EMBL/GenBank/DDBJ whole genome shotgun (WGS) entry which is preliminary data.</text>
</comment>
<dbReference type="AlphaFoldDB" id="A0AAN4YYB1"/>
<dbReference type="Proteomes" id="UP001328107">
    <property type="component" value="Unassembled WGS sequence"/>
</dbReference>
<evidence type="ECO:0000313" key="3">
    <source>
        <dbReference type="EMBL" id="GMR30044.1"/>
    </source>
</evidence>
<evidence type="ECO:0000256" key="2">
    <source>
        <dbReference type="SAM" id="Phobius"/>
    </source>
</evidence>
<feature type="non-terminal residue" evidence="3">
    <location>
        <position position="169"/>
    </location>
</feature>
<protein>
    <submittedName>
        <fullName evidence="3">Uncharacterized protein</fullName>
    </submittedName>
</protein>
<feature type="region of interest" description="Disordered" evidence="1">
    <location>
        <begin position="74"/>
        <end position="96"/>
    </location>
</feature>
<proteinExistence type="predicted"/>
<organism evidence="3 4">
    <name type="scientific">Pristionchus mayeri</name>
    <dbReference type="NCBI Taxonomy" id="1317129"/>
    <lineage>
        <taxon>Eukaryota</taxon>
        <taxon>Metazoa</taxon>
        <taxon>Ecdysozoa</taxon>
        <taxon>Nematoda</taxon>
        <taxon>Chromadorea</taxon>
        <taxon>Rhabditida</taxon>
        <taxon>Rhabditina</taxon>
        <taxon>Diplogasteromorpha</taxon>
        <taxon>Diplogasteroidea</taxon>
        <taxon>Neodiplogasteridae</taxon>
        <taxon>Pristionchus</taxon>
    </lineage>
</organism>
<name>A0AAN4YYB1_9BILA</name>
<keyword evidence="4" id="KW-1185">Reference proteome</keyword>
<gene>
    <name evidence="3" type="ORF">PMAYCL1PPCAC_00239</name>
</gene>
<keyword evidence="2" id="KW-0812">Transmembrane</keyword>
<feature type="transmembrane region" description="Helical" evidence="2">
    <location>
        <begin position="6"/>
        <end position="32"/>
    </location>
</feature>
<keyword evidence="2" id="KW-1133">Transmembrane helix</keyword>
<evidence type="ECO:0000313" key="4">
    <source>
        <dbReference type="Proteomes" id="UP001328107"/>
    </source>
</evidence>
<evidence type="ECO:0000256" key="1">
    <source>
        <dbReference type="SAM" id="MobiDB-lite"/>
    </source>
</evidence>
<sequence length="169" mass="18854">MDATSTVMISFLIILAFAFFSLGLFALCRLCCLLGSNEKKLKNNGRKMGRRLLISCDLSPPGFRPRLSSPIYAITTDTGGGKKSRSFYGSHSPVPDQREYLDVSTVRESRRATLSPSSTRERSTSRGRISVLHECPFASAPPLDDPSQYSPVKEVFMDVPPQLRRTDRY</sequence>
<reference evidence="4" key="1">
    <citation type="submission" date="2022-10" db="EMBL/GenBank/DDBJ databases">
        <title>Genome assembly of Pristionchus species.</title>
        <authorList>
            <person name="Yoshida K."/>
            <person name="Sommer R.J."/>
        </authorList>
    </citation>
    <scope>NUCLEOTIDE SEQUENCE [LARGE SCALE GENOMIC DNA]</scope>
    <source>
        <strain evidence="4">RS5460</strain>
    </source>
</reference>